<name>A0A9P9YA07_9MUSC</name>
<evidence type="ECO:0000313" key="1">
    <source>
        <dbReference type="EMBL" id="KAI8033070.1"/>
    </source>
</evidence>
<reference evidence="1" key="1">
    <citation type="journal article" date="2023" name="Genome Biol. Evol.">
        <title>Long-read-based Genome Assembly of Drosophila gunungcola Reveals Fewer Chemosensory Genes in Flower-breeding Species.</title>
        <authorList>
            <person name="Negi A."/>
            <person name="Liao B.Y."/>
            <person name="Yeh S.D."/>
        </authorList>
    </citation>
    <scope>NUCLEOTIDE SEQUENCE</scope>
    <source>
        <strain evidence="1">Sukarami</strain>
    </source>
</reference>
<proteinExistence type="predicted"/>
<dbReference type="Proteomes" id="UP001059596">
    <property type="component" value="Unassembled WGS sequence"/>
</dbReference>
<dbReference type="AlphaFoldDB" id="A0A9P9YA07"/>
<evidence type="ECO:0008006" key="3">
    <source>
        <dbReference type="Google" id="ProtNLM"/>
    </source>
</evidence>
<evidence type="ECO:0000313" key="2">
    <source>
        <dbReference type="Proteomes" id="UP001059596"/>
    </source>
</evidence>
<protein>
    <recommendedName>
        <fullName evidence="3">Protein new-glue 4</fullName>
    </recommendedName>
</protein>
<keyword evidence="2" id="KW-1185">Reference proteome</keyword>
<comment type="caution">
    <text evidence="1">The sequence shown here is derived from an EMBL/GenBank/DDBJ whole genome shotgun (WGS) entry which is preliminary data.</text>
</comment>
<organism evidence="1 2">
    <name type="scientific">Drosophila gunungcola</name>
    <name type="common">fruit fly</name>
    <dbReference type="NCBI Taxonomy" id="103775"/>
    <lineage>
        <taxon>Eukaryota</taxon>
        <taxon>Metazoa</taxon>
        <taxon>Ecdysozoa</taxon>
        <taxon>Arthropoda</taxon>
        <taxon>Hexapoda</taxon>
        <taxon>Insecta</taxon>
        <taxon>Pterygota</taxon>
        <taxon>Neoptera</taxon>
        <taxon>Endopterygota</taxon>
        <taxon>Diptera</taxon>
        <taxon>Brachycera</taxon>
        <taxon>Muscomorpha</taxon>
        <taxon>Ephydroidea</taxon>
        <taxon>Drosophilidae</taxon>
        <taxon>Drosophila</taxon>
        <taxon>Sophophora</taxon>
    </lineage>
</organism>
<dbReference type="EMBL" id="JAMKOV010000223">
    <property type="protein sequence ID" value="KAI8033070.1"/>
    <property type="molecule type" value="Genomic_DNA"/>
</dbReference>
<sequence>MYIVGNRRNRIESLLKQKTMEWRLLLIFLPWLLICKVLYKVEDFTEPDVVYRSLDYHPEDYIDSFTDFQKHDYFQY</sequence>
<gene>
    <name evidence="1" type="ORF">M5D96_014179</name>
</gene>
<accession>A0A9P9YA07</accession>